<dbReference type="InterPro" id="IPR033177">
    <property type="entry name" value="PSD-B"/>
</dbReference>
<dbReference type="InterPro" id="IPR003817">
    <property type="entry name" value="PS_Dcarbxylase"/>
</dbReference>
<dbReference type="PANTHER" id="PTHR10067:SF6">
    <property type="entry name" value="PHOSPHATIDYLSERINE DECARBOXYLASE PROENZYME, MITOCHONDRIAL"/>
    <property type="match status" value="1"/>
</dbReference>
<evidence type="ECO:0000256" key="8">
    <source>
        <dbReference type="ARBA" id="ARBA00023209"/>
    </source>
</evidence>
<feature type="compositionally biased region" description="Low complexity" evidence="13">
    <location>
        <begin position="28"/>
        <end position="44"/>
    </location>
</feature>
<dbReference type="InterPro" id="IPR033178">
    <property type="entry name" value="PSD_type1_pro"/>
</dbReference>
<evidence type="ECO:0000256" key="6">
    <source>
        <dbReference type="ARBA" id="ARBA00023136"/>
    </source>
</evidence>
<keyword evidence="9 12" id="KW-0456">Lyase</keyword>
<protein>
    <recommendedName>
        <fullName evidence="12">Phosphatidylserine decarboxylase proenzyme</fullName>
        <ecNumber evidence="12">4.1.1.65</ecNumber>
    </recommendedName>
    <component>
        <recommendedName>
            <fullName evidence="12">Phosphatidylserine decarboxylase alpha chain</fullName>
        </recommendedName>
    </component>
    <component>
        <recommendedName>
            <fullName evidence="12">Phosphatidylserine decarboxylase beta chain</fullName>
        </recommendedName>
    </component>
</protein>
<evidence type="ECO:0000256" key="5">
    <source>
        <dbReference type="ARBA" id="ARBA00023098"/>
    </source>
</evidence>
<dbReference type="PANTHER" id="PTHR10067">
    <property type="entry name" value="PHOSPHATIDYLSERINE DECARBOXYLASE"/>
    <property type="match status" value="1"/>
</dbReference>
<accession>A0ABT0PFM4</accession>
<keyword evidence="10 12" id="KW-1208">Phospholipid metabolism</keyword>
<comment type="subcellular location">
    <subcellularLocation>
        <location evidence="12">Cell membrane</location>
        <topology evidence="12">Peripheral membrane protein</topology>
    </subcellularLocation>
</comment>
<evidence type="ECO:0000256" key="4">
    <source>
        <dbReference type="ARBA" id="ARBA00022793"/>
    </source>
</evidence>
<gene>
    <name evidence="14" type="primary">asd</name>
    <name evidence="12" type="synonym">psd</name>
    <name evidence="14" type="ORF">M3P05_09490</name>
</gene>
<keyword evidence="4 12" id="KW-0210">Decarboxylase</keyword>
<dbReference type="EMBL" id="JAMFLX010000011">
    <property type="protein sequence ID" value="MCL6270165.1"/>
    <property type="molecule type" value="Genomic_DNA"/>
</dbReference>
<feature type="active site" description="Charge relay system; for autoendoproteolytic cleavage activity" evidence="12">
    <location>
        <position position="337"/>
    </location>
</feature>
<dbReference type="Pfam" id="PF02666">
    <property type="entry name" value="PS_Dcarbxylase"/>
    <property type="match status" value="1"/>
</dbReference>
<comment type="pathway">
    <text evidence="12">Phospholipid metabolism; phosphatidylethanolamine biosynthesis; phosphatidylethanolamine from CDP-diacylglycerol: step 2/2.</text>
</comment>
<evidence type="ECO:0000256" key="12">
    <source>
        <dbReference type="HAMAP-Rule" id="MF_00662"/>
    </source>
</evidence>
<feature type="active site" description="Charge relay system; for autoendoproteolytic cleavage activity" evidence="12">
    <location>
        <position position="173"/>
    </location>
</feature>
<feature type="site" description="Cleavage (non-hydrolytic); by autocatalysis" evidence="12">
    <location>
        <begin position="336"/>
        <end position="337"/>
    </location>
</feature>
<keyword evidence="8 12" id="KW-0594">Phospholipid biosynthesis</keyword>
<proteinExistence type="inferred from homology"/>
<dbReference type="EC" id="4.1.1.65" evidence="12"/>
<feature type="chain" id="PRO_5044945303" description="Phosphatidylserine decarboxylase alpha chain" evidence="12">
    <location>
        <begin position="337"/>
        <end position="372"/>
    </location>
</feature>
<organism evidence="14 15">
    <name type="scientific">Parendozoicomonas callyspongiae</name>
    <dbReference type="NCBI Taxonomy" id="2942213"/>
    <lineage>
        <taxon>Bacteria</taxon>
        <taxon>Pseudomonadati</taxon>
        <taxon>Pseudomonadota</taxon>
        <taxon>Gammaproteobacteria</taxon>
        <taxon>Oceanospirillales</taxon>
        <taxon>Endozoicomonadaceae</taxon>
        <taxon>Parendozoicomonas</taxon>
    </lineage>
</organism>
<evidence type="ECO:0000313" key="14">
    <source>
        <dbReference type="EMBL" id="MCL6270165.1"/>
    </source>
</evidence>
<evidence type="ECO:0000256" key="2">
    <source>
        <dbReference type="ARBA" id="ARBA00022475"/>
    </source>
</evidence>
<dbReference type="NCBIfam" id="TIGR00163">
    <property type="entry name" value="PS_decarb"/>
    <property type="match status" value="1"/>
</dbReference>
<keyword evidence="11 12" id="KW-0670">Pyruvate</keyword>
<comment type="function">
    <text evidence="12">Catalyzes the formation of phosphatidylethanolamine (PtdEtn) from phosphatidylserine (PtdSer).</text>
</comment>
<feature type="region of interest" description="Disordered" evidence="13">
    <location>
        <begin position="1"/>
        <end position="55"/>
    </location>
</feature>
<feature type="modified residue" description="Pyruvic acid (Ser); by autocatalysis" evidence="12">
    <location>
        <position position="337"/>
    </location>
</feature>
<comment type="PTM">
    <text evidence="12">Is synthesized initially as an inactive proenzyme. Formation of the active enzyme involves a self-maturation process in which the active site pyruvoyl group is generated from an internal serine residue via an autocatalytic post-translational modification. Two non-identical subunits are generated from the proenzyme in this reaction, and the pyruvate is formed at the N-terminus of the alpha chain, which is derived from the carboxyl end of the proenzyme. The autoendoproteolytic cleavage occurs by a canonical serine protease mechanism, in which the side chain hydroxyl group of the serine supplies its oxygen atom to form the C-terminus of the beta chain, while the remainder of the serine residue undergoes an oxidative deamination to produce ammonia and the pyruvoyl prosthetic group on the alpha chain. During this reaction, the Ser that is part of the protease active site of the proenzyme becomes the pyruvoyl prosthetic group, which constitutes an essential element of the active site of the mature decarboxylase.</text>
</comment>
<dbReference type="Proteomes" id="UP001203338">
    <property type="component" value="Unassembled WGS sequence"/>
</dbReference>
<comment type="catalytic activity">
    <reaction evidence="12">
        <text>a 1,2-diacyl-sn-glycero-3-phospho-L-serine + H(+) = a 1,2-diacyl-sn-glycero-3-phosphoethanolamine + CO2</text>
        <dbReference type="Rhea" id="RHEA:20828"/>
        <dbReference type="ChEBI" id="CHEBI:15378"/>
        <dbReference type="ChEBI" id="CHEBI:16526"/>
        <dbReference type="ChEBI" id="CHEBI:57262"/>
        <dbReference type="ChEBI" id="CHEBI:64612"/>
        <dbReference type="EC" id="4.1.1.65"/>
    </reaction>
</comment>
<comment type="pathway">
    <text evidence="1">Lipid metabolism.</text>
</comment>
<evidence type="ECO:0000256" key="13">
    <source>
        <dbReference type="SAM" id="MobiDB-lite"/>
    </source>
</evidence>
<reference evidence="14 15" key="1">
    <citation type="submission" date="2022-05" db="EMBL/GenBank/DDBJ databases">
        <authorList>
            <person name="Park J.-S."/>
        </authorList>
    </citation>
    <scope>NUCLEOTIDE SEQUENCE [LARGE SCALE GENOMIC DNA]</scope>
    <source>
        <strain evidence="14 15">2012CJ34-2</strain>
    </source>
</reference>
<comment type="similarity">
    <text evidence="12">Belongs to the phosphatidylserine decarboxylase family. PSD-B subfamily. Prokaryotic type I sub-subfamily.</text>
</comment>
<dbReference type="HAMAP" id="MF_00662">
    <property type="entry name" value="PS_decarb_PSD_B_type1"/>
    <property type="match status" value="1"/>
</dbReference>
<comment type="caution">
    <text evidence="14">The sequence shown here is derived from an EMBL/GenBank/DDBJ whole genome shotgun (WGS) entry which is preliminary data.</text>
</comment>
<keyword evidence="2 12" id="KW-1003">Cell membrane</keyword>
<evidence type="ECO:0000256" key="10">
    <source>
        <dbReference type="ARBA" id="ARBA00023264"/>
    </source>
</evidence>
<evidence type="ECO:0000256" key="9">
    <source>
        <dbReference type="ARBA" id="ARBA00023239"/>
    </source>
</evidence>
<keyword evidence="7 12" id="KW-0865">Zymogen</keyword>
<dbReference type="RefSeq" id="WP_249699330.1">
    <property type="nucleotide sequence ID" value="NZ_JAMFLX010000011.1"/>
</dbReference>
<feature type="active site" description="Charge relay system; for autoendoproteolytic cleavage activity" evidence="12">
    <location>
        <position position="230"/>
    </location>
</feature>
<evidence type="ECO:0000256" key="11">
    <source>
        <dbReference type="ARBA" id="ARBA00023317"/>
    </source>
</evidence>
<comment type="cofactor">
    <cofactor evidence="12">
        <name>pyruvate</name>
        <dbReference type="ChEBI" id="CHEBI:15361"/>
    </cofactor>
    <text evidence="12">Binds 1 pyruvoyl group covalently per subunit.</text>
</comment>
<comment type="subunit">
    <text evidence="12">Heterodimer of a large membrane-associated beta subunit and a small pyruvoyl-containing alpha subunit.</text>
</comment>
<keyword evidence="6 12" id="KW-0472">Membrane</keyword>
<evidence type="ECO:0000256" key="7">
    <source>
        <dbReference type="ARBA" id="ARBA00023145"/>
    </source>
</evidence>
<evidence type="ECO:0000256" key="3">
    <source>
        <dbReference type="ARBA" id="ARBA00022516"/>
    </source>
</evidence>
<sequence length="372" mass="41379">MNRVTGSYSPGGAIPLPSTPSAEQKKNQSVTTQTSLKSTQSTETPRTVLADTTVTETKPTASVKKTSWITKIPGINWLRQRLSHGSDKLFVLAQKALPHHTFSRLFGLFANCRIPFLKNLFINSFIWIHNINMEETKRHSASEFDCFNDFFTRNLKEGVRPITEEGQIASPVDGTIGQIGPIQGEQLIQAKDHTYTLTELLGGDEEAAKQFENGQFTTMYLSPSDYHHFHMPVNGKLLWTTHIPGKLFSVNPKTVRSKPKLFAHNERLVAMFDTDHGPMAMIMVGAINVSSIETTWGGLENPHGKHNGRYDLVHKDYQADNHRFSKGDNAGDFKLGSTVICLFGKECNGWLKSLQAGTKVKMGQPISPPSNQ</sequence>
<feature type="active site" description="Schiff-base intermediate with substrate; via pyruvic acid; for decarboxylase activity" evidence="12">
    <location>
        <position position="337"/>
    </location>
</feature>
<dbReference type="GO" id="GO:0004609">
    <property type="term" value="F:phosphatidylserine decarboxylase activity"/>
    <property type="evidence" value="ECO:0007669"/>
    <property type="project" value="UniProtKB-EC"/>
</dbReference>
<evidence type="ECO:0000256" key="1">
    <source>
        <dbReference type="ARBA" id="ARBA00005189"/>
    </source>
</evidence>
<keyword evidence="5 12" id="KW-0443">Lipid metabolism</keyword>
<keyword evidence="3 12" id="KW-0444">Lipid biosynthesis</keyword>
<feature type="chain" id="PRO_5044945304" description="Phosphatidylserine decarboxylase beta chain" evidence="12">
    <location>
        <begin position="1"/>
        <end position="336"/>
    </location>
</feature>
<evidence type="ECO:0000313" key="15">
    <source>
        <dbReference type="Proteomes" id="UP001203338"/>
    </source>
</evidence>
<name>A0ABT0PFM4_9GAMM</name>
<keyword evidence="15" id="KW-1185">Reference proteome</keyword>